<protein>
    <recommendedName>
        <fullName evidence="9">C2H2-type domain-containing protein</fullName>
    </recommendedName>
</protein>
<dbReference type="GO" id="GO:0008270">
    <property type="term" value="F:zinc ion binding"/>
    <property type="evidence" value="ECO:0007669"/>
    <property type="project" value="UniProtKB-KW"/>
</dbReference>
<dbReference type="Pfam" id="PF22992">
    <property type="entry name" value="C2CH-4th_BIRD-IDD"/>
    <property type="match status" value="1"/>
</dbReference>
<dbReference type="InterPro" id="IPR055186">
    <property type="entry name" value="C2H2-2nd_BIRD-IDD"/>
</dbReference>
<keyword evidence="1" id="KW-0479">Metal-binding</keyword>
<evidence type="ECO:0000256" key="8">
    <source>
        <dbReference type="SAM" id="MobiDB-lite"/>
    </source>
</evidence>
<feature type="region of interest" description="Disordered" evidence="8">
    <location>
        <begin position="354"/>
        <end position="374"/>
    </location>
</feature>
<dbReference type="Pfam" id="PF22996">
    <property type="entry name" value="C2H2-2nd_BIRD-IDD"/>
    <property type="match status" value="1"/>
</dbReference>
<dbReference type="AlphaFoldDB" id="A0A8J5LMS9"/>
<evidence type="ECO:0000259" key="9">
    <source>
        <dbReference type="PROSITE" id="PS50157"/>
    </source>
</evidence>
<dbReference type="InterPro" id="IPR055185">
    <property type="entry name" value="C2CH-4th_BIRD-IDD"/>
</dbReference>
<dbReference type="PROSITE" id="PS50157">
    <property type="entry name" value="ZINC_FINGER_C2H2_2"/>
    <property type="match status" value="1"/>
</dbReference>
<evidence type="ECO:0000256" key="2">
    <source>
        <dbReference type="ARBA" id="ARBA00022737"/>
    </source>
</evidence>
<dbReference type="Pfam" id="PF13912">
    <property type="entry name" value="zf-C2H2_6"/>
    <property type="match status" value="1"/>
</dbReference>
<dbReference type="InterPro" id="IPR055187">
    <property type="entry name" value="C2CH-3rd_BIRD-IDD"/>
</dbReference>
<sequence length="498" mass="54423">MRQSFEVLVSPRIMKTILRFMEDFWQANNKIGADGFMAAASDRWSPLCLISFARSQTKQLSTSRIPQRHPLKPRKLNSFADPGAEVIALSPKTLLATSRFVCQVCGKGFQREQNLQLHRRGHNLPWNLKRKSPDERRRVYLCPEPTCAHHDPSRALGDLTGVKKHYCRKHGEKRWKCDQCSRRYAVLSDWKAHAKICGTREYRCHCGILFSRRDSYITHRAFCDALAQENARLPPATGMSGAAISGHLYANKGVSYLGLPQFNSHLPAAGGSTNTHEQSFNVDVPHLDTASFRPLPRSSHGQPYLAGEGRYDDLHGFNFEDPPPLLEGAQFGFGASSSSGNNYFNKNLNFFPTAGKNEEDQSGGGHLVGPAPGGGNDATAMPLLLASELMGHQAIAGSNMSMTPSLYDPGPSLPQSSATVTLRKAAQLGATSSFTGGIGGGSLRSNERQYQKTMNSLGGGEFSSDHLMAAGGFRLAMQPDDVEKEKLSTRNFLASAAP</sequence>
<feature type="compositionally biased region" description="Gly residues" evidence="8">
    <location>
        <begin position="362"/>
        <end position="374"/>
    </location>
</feature>
<dbReference type="SUPFAM" id="SSF57667">
    <property type="entry name" value="beta-beta-alpha zinc fingers"/>
    <property type="match status" value="1"/>
</dbReference>
<accession>A0A8J5LMS9</accession>
<dbReference type="FunFam" id="3.30.160.60:FF:000131">
    <property type="entry name" value="protein indeterminate-domain 5, chloroplastic-like"/>
    <property type="match status" value="1"/>
</dbReference>
<dbReference type="InterPro" id="IPR036236">
    <property type="entry name" value="Znf_C2H2_sf"/>
</dbReference>
<dbReference type="GO" id="GO:0005634">
    <property type="term" value="C:nucleus"/>
    <property type="evidence" value="ECO:0007669"/>
    <property type="project" value="TreeGrafter"/>
</dbReference>
<keyword evidence="3 7" id="KW-0863">Zinc-finger</keyword>
<keyword evidence="4" id="KW-0862">Zinc</keyword>
<evidence type="ECO:0000256" key="7">
    <source>
        <dbReference type="PROSITE-ProRule" id="PRU00042"/>
    </source>
</evidence>
<keyword evidence="2" id="KW-0677">Repeat</keyword>
<dbReference type="Pfam" id="PF22995">
    <property type="entry name" value="C2CH-3rd_BIRD-IDD"/>
    <property type="match status" value="1"/>
</dbReference>
<dbReference type="PROSITE" id="PS00028">
    <property type="entry name" value="ZINC_FINGER_C2H2_1"/>
    <property type="match status" value="1"/>
</dbReference>
<dbReference type="Gene3D" id="3.30.160.60">
    <property type="entry name" value="Classic Zinc Finger"/>
    <property type="match status" value="2"/>
</dbReference>
<evidence type="ECO:0000256" key="1">
    <source>
        <dbReference type="ARBA" id="ARBA00022723"/>
    </source>
</evidence>
<evidence type="ECO:0000256" key="3">
    <source>
        <dbReference type="ARBA" id="ARBA00022771"/>
    </source>
</evidence>
<organism evidence="10 11">
    <name type="scientific">Zingiber officinale</name>
    <name type="common">Ginger</name>
    <name type="synonym">Amomum zingiber</name>
    <dbReference type="NCBI Taxonomy" id="94328"/>
    <lineage>
        <taxon>Eukaryota</taxon>
        <taxon>Viridiplantae</taxon>
        <taxon>Streptophyta</taxon>
        <taxon>Embryophyta</taxon>
        <taxon>Tracheophyta</taxon>
        <taxon>Spermatophyta</taxon>
        <taxon>Magnoliopsida</taxon>
        <taxon>Liliopsida</taxon>
        <taxon>Zingiberales</taxon>
        <taxon>Zingiberaceae</taxon>
        <taxon>Zingiber</taxon>
    </lineage>
</organism>
<keyword evidence="6" id="KW-0804">Transcription</keyword>
<evidence type="ECO:0000313" key="11">
    <source>
        <dbReference type="Proteomes" id="UP000734854"/>
    </source>
</evidence>
<dbReference type="InterPro" id="IPR031140">
    <property type="entry name" value="IDD1-16"/>
</dbReference>
<keyword evidence="11" id="KW-1185">Reference proteome</keyword>
<dbReference type="EMBL" id="JACMSC010000004">
    <property type="protein sequence ID" value="KAG6525887.1"/>
    <property type="molecule type" value="Genomic_DNA"/>
</dbReference>
<evidence type="ECO:0000256" key="4">
    <source>
        <dbReference type="ARBA" id="ARBA00022833"/>
    </source>
</evidence>
<evidence type="ECO:0000256" key="5">
    <source>
        <dbReference type="ARBA" id="ARBA00023015"/>
    </source>
</evidence>
<dbReference type="PANTHER" id="PTHR10593:SF127">
    <property type="entry name" value="OS04G0566400 PROTEIN"/>
    <property type="match status" value="1"/>
</dbReference>
<dbReference type="SMART" id="SM00355">
    <property type="entry name" value="ZnF_C2H2"/>
    <property type="match status" value="3"/>
</dbReference>
<gene>
    <name evidence="10" type="ORF">ZIOFF_015859</name>
</gene>
<keyword evidence="5" id="KW-0805">Transcription regulation</keyword>
<name>A0A8J5LMS9_ZINOF</name>
<proteinExistence type="predicted"/>
<feature type="domain" description="C2H2-type" evidence="9">
    <location>
        <begin position="100"/>
        <end position="122"/>
    </location>
</feature>
<comment type="caution">
    <text evidence="10">The sequence shown here is derived from an EMBL/GenBank/DDBJ whole genome shotgun (WGS) entry which is preliminary data.</text>
</comment>
<dbReference type="GO" id="GO:0003700">
    <property type="term" value="F:DNA-binding transcription factor activity"/>
    <property type="evidence" value="ECO:0007669"/>
    <property type="project" value="TreeGrafter"/>
</dbReference>
<evidence type="ECO:0000313" key="10">
    <source>
        <dbReference type="EMBL" id="KAG6525887.1"/>
    </source>
</evidence>
<dbReference type="PANTHER" id="PTHR10593">
    <property type="entry name" value="SERINE/THREONINE-PROTEIN KINASE RIO"/>
    <property type="match status" value="1"/>
</dbReference>
<dbReference type="InterPro" id="IPR013087">
    <property type="entry name" value="Znf_C2H2_type"/>
</dbReference>
<reference evidence="10 11" key="1">
    <citation type="submission" date="2020-08" db="EMBL/GenBank/DDBJ databases">
        <title>Plant Genome Project.</title>
        <authorList>
            <person name="Zhang R.-G."/>
        </authorList>
    </citation>
    <scope>NUCLEOTIDE SEQUENCE [LARGE SCALE GENOMIC DNA]</scope>
    <source>
        <tissue evidence="10">Rhizome</tissue>
    </source>
</reference>
<evidence type="ECO:0000256" key="6">
    <source>
        <dbReference type="ARBA" id="ARBA00023163"/>
    </source>
</evidence>
<dbReference type="Proteomes" id="UP000734854">
    <property type="component" value="Unassembled WGS sequence"/>
</dbReference>